<feature type="region of interest" description="Disordered" evidence="6">
    <location>
        <begin position="1"/>
        <end position="24"/>
    </location>
</feature>
<dbReference type="GO" id="GO:0008233">
    <property type="term" value="F:peptidase activity"/>
    <property type="evidence" value="ECO:0007669"/>
    <property type="project" value="UniProtKB-KW"/>
</dbReference>
<keyword evidence="3" id="KW-0479">Metal-binding</keyword>
<sequence length="524" mass="56057">MPGELPEINRSTSDQPATAAAARTHAGLSRRHLFAGAGAIGAGAALLNSPPVGATTRPAVAAAAAGTDPVSLLRTMIGFDTQNFGQGGKTRPHAEWLQSVWQAAGVSAEIIPTPQPDNVHLIARIKGTTAAPPLLLLGHSDVVPVETENWSQDPFAGTVVNGEIYGRGALDMKGTNAASIAALLKHLGEGAKFERDIIVLTDCDEEAGQYGSGWLAEQHWDKLDAGMVLTEGGWLLAQRDGRTPMLITVTCQDKVYFNVDLVARGTATHSSKPMPDAAIAAVSRAVAALDGFAGPVRLTDLTREYFGNLAAATHDRAFAAQLRKLLDAKSDPQREKAALAVVNRSDYPYLHSALLRTTFALVISEAGYKENVIPSSATIRLNCRGVPGGQKPREFLAALRQRLARTGVEVKLDLYGTDSEAAMLDQLDKTWARPAASLDTPLYEAIEQAAGEAYKGAVFSPALFEAGTSLGPWREKNIPGYGVYPYVITNDQLIAMHGNDERIFTAALEKGTDFMYRVFDRFRA</sequence>
<dbReference type="PANTHER" id="PTHR45962:SF1">
    <property type="entry name" value="N-FATTY-ACYL-AMINO ACID SYNTHASE_HYDROLASE PM20D1"/>
    <property type="match status" value="1"/>
</dbReference>
<dbReference type="SUPFAM" id="SSF53187">
    <property type="entry name" value="Zn-dependent exopeptidases"/>
    <property type="match status" value="1"/>
</dbReference>
<evidence type="ECO:0000256" key="3">
    <source>
        <dbReference type="ARBA" id="ARBA00022723"/>
    </source>
</evidence>
<dbReference type="InterPro" id="IPR001261">
    <property type="entry name" value="ArgE/DapE_CS"/>
</dbReference>
<evidence type="ECO:0000313" key="8">
    <source>
        <dbReference type="EMBL" id="NNG35796.1"/>
    </source>
</evidence>
<gene>
    <name evidence="8" type="ORF">HKD39_08750</name>
</gene>
<dbReference type="Gene3D" id="3.30.70.360">
    <property type="match status" value="1"/>
</dbReference>
<dbReference type="Pfam" id="PF07687">
    <property type="entry name" value="M20_dimer"/>
    <property type="match status" value="1"/>
</dbReference>
<proteinExistence type="inferred from homology"/>
<evidence type="ECO:0000259" key="7">
    <source>
        <dbReference type="Pfam" id="PF07687"/>
    </source>
</evidence>
<evidence type="ECO:0000256" key="4">
    <source>
        <dbReference type="ARBA" id="ARBA00022801"/>
    </source>
</evidence>
<dbReference type="PROSITE" id="PS00758">
    <property type="entry name" value="ARGE_DAPE_CPG2_1"/>
    <property type="match status" value="1"/>
</dbReference>
<dbReference type="GO" id="GO:0046872">
    <property type="term" value="F:metal ion binding"/>
    <property type="evidence" value="ECO:0007669"/>
    <property type="project" value="UniProtKB-KW"/>
</dbReference>
<dbReference type="EMBL" id="JABEND010000004">
    <property type="protein sequence ID" value="NNG35796.1"/>
    <property type="molecule type" value="Genomic_DNA"/>
</dbReference>
<dbReference type="InterPro" id="IPR047177">
    <property type="entry name" value="Pept_M20A"/>
</dbReference>
<comment type="similarity">
    <text evidence="1">Belongs to the peptidase M20A family.</text>
</comment>
<dbReference type="PROSITE" id="PS51318">
    <property type="entry name" value="TAT"/>
    <property type="match status" value="1"/>
</dbReference>
<dbReference type="SUPFAM" id="SSF55031">
    <property type="entry name" value="Bacterial exopeptidase dimerisation domain"/>
    <property type="match status" value="1"/>
</dbReference>
<organism evidence="8 9">
    <name type="scientific">Nakamurella aerolata</name>
    <dbReference type="NCBI Taxonomy" id="1656892"/>
    <lineage>
        <taxon>Bacteria</taxon>
        <taxon>Bacillati</taxon>
        <taxon>Actinomycetota</taxon>
        <taxon>Actinomycetes</taxon>
        <taxon>Nakamurellales</taxon>
        <taxon>Nakamurellaceae</taxon>
        <taxon>Nakamurella</taxon>
    </lineage>
</organism>
<keyword evidence="4 8" id="KW-0378">Hydrolase</keyword>
<evidence type="ECO:0000256" key="6">
    <source>
        <dbReference type="SAM" id="MobiDB-lite"/>
    </source>
</evidence>
<dbReference type="GO" id="GO:0006508">
    <property type="term" value="P:proteolysis"/>
    <property type="evidence" value="ECO:0007669"/>
    <property type="project" value="UniProtKB-KW"/>
</dbReference>
<protein>
    <submittedName>
        <fullName evidence="8">M20/M25/M40 family metallo-hydrolase</fullName>
    </submittedName>
</protein>
<dbReference type="Pfam" id="PF01546">
    <property type="entry name" value="Peptidase_M20"/>
    <property type="match status" value="1"/>
</dbReference>
<name>A0A849A856_9ACTN</name>
<dbReference type="InterPro" id="IPR002933">
    <property type="entry name" value="Peptidase_M20"/>
</dbReference>
<keyword evidence="5" id="KW-0862">Zinc</keyword>
<evidence type="ECO:0000313" key="9">
    <source>
        <dbReference type="Proteomes" id="UP000562984"/>
    </source>
</evidence>
<evidence type="ECO:0000256" key="2">
    <source>
        <dbReference type="ARBA" id="ARBA00022670"/>
    </source>
</evidence>
<dbReference type="InterPro" id="IPR011650">
    <property type="entry name" value="Peptidase_M20_dimer"/>
</dbReference>
<accession>A0A849A856</accession>
<evidence type="ECO:0000256" key="1">
    <source>
        <dbReference type="ARBA" id="ARBA00006247"/>
    </source>
</evidence>
<dbReference type="InterPro" id="IPR036264">
    <property type="entry name" value="Bact_exopeptidase_dim_dom"/>
</dbReference>
<dbReference type="RefSeq" id="WP_171199495.1">
    <property type="nucleotide sequence ID" value="NZ_JABEND010000004.1"/>
</dbReference>
<keyword evidence="9" id="KW-1185">Reference proteome</keyword>
<dbReference type="AlphaFoldDB" id="A0A849A856"/>
<dbReference type="Proteomes" id="UP000562984">
    <property type="component" value="Unassembled WGS sequence"/>
</dbReference>
<comment type="caution">
    <text evidence="8">The sequence shown here is derived from an EMBL/GenBank/DDBJ whole genome shotgun (WGS) entry which is preliminary data.</text>
</comment>
<reference evidence="8 9" key="1">
    <citation type="submission" date="2020-05" db="EMBL/GenBank/DDBJ databases">
        <title>Nakamurella sp. DB0629 isolated from air conditioner.</title>
        <authorList>
            <person name="Kim D.H."/>
            <person name="Kim D.-U."/>
        </authorList>
    </citation>
    <scope>NUCLEOTIDE SEQUENCE [LARGE SCALE GENOMIC DNA]</scope>
    <source>
        <strain evidence="8 9">DB0629</strain>
    </source>
</reference>
<evidence type="ECO:0000256" key="5">
    <source>
        <dbReference type="ARBA" id="ARBA00022833"/>
    </source>
</evidence>
<dbReference type="InterPro" id="IPR006311">
    <property type="entry name" value="TAT_signal"/>
</dbReference>
<keyword evidence="2" id="KW-0645">Protease</keyword>
<dbReference type="Gene3D" id="3.40.630.10">
    <property type="entry name" value="Zn peptidases"/>
    <property type="match status" value="1"/>
</dbReference>
<dbReference type="PANTHER" id="PTHR45962">
    <property type="entry name" value="N-FATTY-ACYL-AMINO ACID SYNTHASE/HYDROLASE PM20D1"/>
    <property type="match status" value="1"/>
</dbReference>
<feature type="domain" description="Peptidase M20 dimerisation" evidence="7">
    <location>
        <begin position="259"/>
        <end position="408"/>
    </location>
</feature>
<dbReference type="Gene3D" id="1.10.150.900">
    <property type="match status" value="1"/>
</dbReference>